<gene>
    <name evidence="1" type="ORF">NCTC10343_01678</name>
</gene>
<dbReference type="GeneID" id="93350461"/>
<proteinExistence type="predicted"/>
<dbReference type="Proteomes" id="UP000254400">
    <property type="component" value="Unassembled WGS sequence"/>
</dbReference>
<dbReference type="RefSeq" id="WP_019686762.1">
    <property type="nucleotide sequence ID" value="NZ_CP036496.1"/>
</dbReference>
<sequence>MSNSNKEAIQYEIDRFINLSNYLGYALNDLGKALESVEENCQKFQDNLYARLENEHVIEKLSDMMSHRISEYNYSPKEIIEYLSDEWDYLTKEEQQKLGVLIAGRNNLDAFVEWMNIGVKSINRNFSSQSLYTSPDGDLFMKGSLFKSNSKAVEPKNAIVIVPNRNEKDKLFEMFKLLLNEQLNETTRTNECDELESDNFNIRIIVKPGNGNYLKGHRANYVLNLTQDVEFDSNVAKSMEFN</sequence>
<dbReference type="AlphaFoldDB" id="A0A378XX30"/>
<evidence type="ECO:0000313" key="2">
    <source>
        <dbReference type="Proteomes" id="UP000254400"/>
    </source>
</evidence>
<protein>
    <submittedName>
        <fullName evidence="1">Uncharacterized protein</fullName>
    </submittedName>
</protein>
<organism evidence="1 2">
    <name type="scientific">Paenibacillus polymyxa</name>
    <name type="common">Bacillus polymyxa</name>
    <dbReference type="NCBI Taxonomy" id="1406"/>
    <lineage>
        <taxon>Bacteria</taxon>
        <taxon>Bacillati</taxon>
        <taxon>Bacillota</taxon>
        <taxon>Bacilli</taxon>
        <taxon>Bacillales</taxon>
        <taxon>Paenibacillaceae</taxon>
        <taxon>Paenibacillus</taxon>
    </lineage>
</organism>
<name>A0A378XX30_PAEPO</name>
<reference evidence="1 2" key="1">
    <citation type="submission" date="2018-06" db="EMBL/GenBank/DDBJ databases">
        <authorList>
            <consortium name="Pathogen Informatics"/>
            <person name="Doyle S."/>
        </authorList>
    </citation>
    <scope>NUCLEOTIDE SEQUENCE [LARGE SCALE GENOMIC DNA]</scope>
    <source>
        <strain evidence="1 2">NCTC10343</strain>
    </source>
</reference>
<dbReference type="EMBL" id="UGSC01000001">
    <property type="protein sequence ID" value="SUA68430.1"/>
    <property type="molecule type" value="Genomic_DNA"/>
</dbReference>
<evidence type="ECO:0000313" key="1">
    <source>
        <dbReference type="EMBL" id="SUA68430.1"/>
    </source>
</evidence>
<accession>A0A378XX30</accession>